<comment type="caution">
    <text evidence="1">The sequence shown here is derived from an EMBL/GenBank/DDBJ whole genome shotgun (WGS) entry which is preliminary data.</text>
</comment>
<organism evidence="1 2">
    <name type="scientific">Paramuricea clavata</name>
    <name type="common">Red gorgonian</name>
    <name type="synonym">Violescent sea-whip</name>
    <dbReference type="NCBI Taxonomy" id="317549"/>
    <lineage>
        <taxon>Eukaryota</taxon>
        <taxon>Metazoa</taxon>
        <taxon>Cnidaria</taxon>
        <taxon>Anthozoa</taxon>
        <taxon>Octocorallia</taxon>
        <taxon>Malacalcyonacea</taxon>
        <taxon>Plexauridae</taxon>
        <taxon>Paramuricea</taxon>
    </lineage>
</organism>
<evidence type="ECO:0000313" key="1">
    <source>
        <dbReference type="EMBL" id="CAB4015397.1"/>
    </source>
</evidence>
<dbReference type="OrthoDB" id="5971907at2759"/>
<proteinExistence type="predicted"/>
<sequence length="153" mass="17258">MASKMTKGFIAITVIIIGLLVVNFSINVDLSKVVHFALETGINQKHSGNQTKDENCGKVSQIEECKDCLKHQLANLVNYPECKETGKRQKNICSKSKTEFYTSCRTNEERKFWIFQITALVLGILSSGIVWCRSKHLDEHVLGKIRQQINGDS</sequence>
<dbReference type="Pfam" id="PF05439">
    <property type="entry name" value="JTB"/>
    <property type="match status" value="1"/>
</dbReference>
<name>A0A7D9ERL6_PARCT</name>
<evidence type="ECO:0000313" key="2">
    <source>
        <dbReference type="Proteomes" id="UP001152795"/>
    </source>
</evidence>
<dbReference type="EMBL" id="CACRXK020008699">
    <property type="protein sequence ID" value="CAB4015397.1"/>
    <property type="molecule type" value="Genomic_DNA"/>
</dbReference>
<dbReference type="GO" id="GO:0016020">
    <property type="term" value="C:membrane"/>
    <property type="evidence" value="ECO:0007669"/>
    <property type="project" value="InterPro"/>
</dbReference>
<dbReference type="GO" id="GO:0005737">
    <property type="term" value="C:cytoplasm"/>
    <property type="evidence" value="ECO:0007669"/>
    <property type="project" value="TreeGrafter"/>
</dbReference>
<dbReference type="Proteomes" id="UP001152795">
    <property type="component" value="Unassembled WGS sequence"/>
</dbReference>
<accession>A0A7D9ERL6</accession>
<dbReference type="InterPro" id="IPR008657">
    <property type="entry name" value="JTB"/>
</dbReference>
<dbReference type="GO" id="GO:0005819">
    <property type="term" value="C:spindle"/>
    <property type="evidence" value="ECO:0007669"/>
    <property type="project" value="TreeGrafter"/>
</dbReference>
<dbReference type="GO" id="GO:0000281">
    <property type="term" value="P:mitotic cytokinesis"/>
    <property type="evidence" value="ECO:0007669"/>
    <property type="project" value="TreeGrafter"/>
</dbReference>
<dbReference type="GO" id="GO:0030496">
    <property type="term" value="C:midbody"/>
    <property type="evidence" value="ECO:0007669"/>
    <property type="project" value="TreeGrafter"/>
</dbReference>
<dbReference type="AlphaFoldDB" id="A0A7D9ERL6"/>
<gene>
    <name evidence="1" type="ORF">PACLA_8A026439</name>
</gene>
<reference evidence="1" key="1">
    <citation type="submission" date="2020-04" db="EMBL/GenBank/DDBJ databases">
        <authorList>
            <person name="Alioto T."/>
            <person name="Alioto T."/>
            <person name="Gomez Garrido J."/>
        </authorList>
    </citation>
    <scope>NUCLEOTIDE SEQUENCE</scope>
    <source>
        <strain evidence="1">A484AB</strain>
    </source>
</reference>
<protein>
    <submittedName>
        <fullName evidence="1">JTB-like isoform X2</fullName>
    </submittedName>
</protein>
<dbReference type="PANTHER" id="PTHR13041">
    <property type="entry name" value="JTB PROTEIN-RELATED"/>
    <property type="match status" value="1"/>
</dbReference>
<dbReference type="GO" id="GO:0005813">
    <property type="term" value="C:centrosome"/>
    <property type="evidence" value="ECO:0007669"/>
    <property type="project" value="TreeGrafter"/>
</dbReference>
<keyword evidence="2" id="KW-1185">Reference proteome</keyword>
<dbReference type="PANTHER" id="PTHR13041:SF3">
    <property type="entry name" value="PROTEIN JTB"/>
    <property type="match status" value="1"/>
</dbReference>